<evidence type="ECO:0000313" key="3">
    <source>
        <dbReference type="Proteomes" id="UP000185151"/>
    </source>
</evidence>
<dbReference type="RefSeq" id="WP_074298609.1">
    <property type="nucleotide sequence ID" value="NZ_FSRU01000002.1"/>
</dbReference>
<name>A0A1N6KP22_9BURK</name>
<sequence length="78" mass="8663">MSERIEARYRDMMNALAAGIEEVLGGLGFALLMYEHGKVDGGRVNYISNSNREDMVSAMREFIAREEGRMHGAPGAKQ</sequence>
<protein>
    <submittedName>
        <fullName evidence="2">Uncharacterized protein</fullName>
    </submittedName>
</protein>
<dbReference type="OrthoDB" id="9134436at2"/>
<keyword evidence="1" id="KW-0812">Transmembrane</keyword>
<dbReference type="AlphaFoldDB" id="A0A1N6KP22"/>
<accession>A0A1N6KP22</accession>
<keyword evidence="1" id="KW-0472">Membrane</keyword>
<reference evidence="2 3" key="1">
    <citation type="submission" date="2016-11" db="EMBL/GenBank/DDBJ databases">
        <authorList>
            <person name="Jaros S."/>
            <person name="Januszkiewicz K."/>
            <person name="Wedrychowicz H."/>
        </authorList>
    </citation>
    <scope>NUCLEOTIDE SEQUENCE [LARGE SCALE GENOMIC DNA]</scope>
    <source>
        <strain evidence="2 3">GAS95</strain>
    </source>
</reference>
<gene>
    <name evidence="2" type="ORF">SAMN05444165_4090</name>
</gene>
<keyword evidence="3" id="KW-1185">Reference proteome</keyword>
<proteinExistence type="predicted"/>
<dbReference type="Proteomes" id="UP000185151">
    <property type="component" value="Unassembled WGS sequence"/>
</dbReference>
<evidence type="ECO:0000313" key="2">
    <source>
        <dbReference type="EMBL" id="SIO58291.1"/>
    </source>
</evidence>
<organism evidence="2 3">
    <name type="scientific">Paraburkholderia phenazinium</name>
    <dbReference type="NCBI Taxonomy" id="60549"/>
    <lineage>
        <taxon>Bacteria</taxon>
        <taxon>Pseudomonadati</taxon>
        <taxon>Pseudomonadota</taxon>
        <taxon>Betaproteobacteria</taxon>
        <taxon>Burkholderiales</taxon>
        <taxon>Burkholderiaceae</taxon>
        <taxon>Paraburkholderia</taxon>
    </lineage>
</organism>
<dbReference type="EMBL" id="FSRU01000002">
    <property type="protein sequence ID" value="SIO58291.1"/>
    <property type="molecule type" value="Genomic_DNA"/>
</dbReference>
<keyword evidence="1" id="KW-1133">Transmembrane helix</keyword>
<evidence type="ECO:0000256" key="1">
    <source>
        <dbReference type="SAM" id="Phobius"/>
    </source>
</evidence>
<feature type="transmembrane region" description="Helical" evidence="1">
    <location>
        <begin position="12"/>
        <end position="34"/>
    </location>
</feature>